<dbReference type="Pfam" id="PF00352">
    <property type="entry name" value="TBP"/>
    <property type="match status" value="1"/>
</dbReference>
<dbReference type="InterPro" id="IPR012334">
    <property type="entry name" value="Pectin_lyas_fold"/>
</dbReference>
<evidence type="ECO:0000256" key="3">
    <source>
        <dbReference type="ARBA" id="ARBA00005560"/>
    </source>
</evidence>
<feature type="domain" description="Pectinesterase catalytic" evidence="9">
    <location>
        <begin position="262"/>
        <end position="302"/>
    </location>
</feature>
<keyword evidence="7" id="KW-0238">DNA-binding</keyword>
<evidence type="ECO:0000313" key="10">
    <source>
        <dbReference type="EMBL" id="KAE8036904.1"/>
    </source>
</evidence>
<evidence type="ECO:0000256" key="4">
    <source>
        <dbReference type="ARBA" id="ARBA00022512"/>
    </source>
</evidence>
<dbReference type="SUPFAM" id="SSF51126">
    <property type="entry name" value="Pectin lyase-like"/>
    <property type="match status" value="1"/>
</dbReference>
<dbReference type="InterPro" id="IPR012295">
    <property type="entry name" value="TBP_dom_sf"/>
</dbReference>
<dbReference type="InterPro" id="IPR000070">
    <property type="entry name" value="Pectinesterase_cat"/>
</dbReference>
<dbReference type="PRINTS" id="PR00686">
    <property type="entry name" value="TIFACTORIID"/>
</dbReference>
<keyword evidence="4" id="KW-0964">Secreted</keyword>
<dbReference type="InterPro" id="IPR011050">
    <property type="entry name" value="Pectin_lyase_fold/virulence"/>
</dbReference>
<protein>
    <recommendedName>
        <fullName evidence="9">Pectinesterase catalytic domain-containing protein</fullName>
    </recommendedName>
</protein>
<evidence type="ECO:0000313" key="11">
    <source>
        <dbReference type="Proteomes" id="UP000327013"/>
    </source>
</evidence>
<organism evidence="10 11">
    <name type="scientific">Carpinus fangiana</name>
    <dbReference type="NCBI Taxonomy" id="176857"/>
    <lineage>
        <taxon>Eukaryota</taxon>
        <taxon>Viridiplantae</taxon>
        <taxon>Streptophyta</taxon>
        <taxon>Embryophyta</taxon>
        <taxon>Tracheophyta</taxon>
        <taxon>Spermatophyta</taxon>
        <taxon>Magnoliopsida</taxon>
        <taxon>eudicotyledons</taxon>
        <taxon>Gunneridae</taxon>
        <taxon>Pentapetalae</taxon>
        <taxon>rosids</taxon>
        <taxon>fabids</taxon>
        <taxon>Fagales</taxon>
        <taxon>Betulaceae</taxon>
        <taxon>Carpinus</taxon>
    </lineage>
</organism>
<keyword evidence="8" id="KW-0804">Transcription</keyword>
<evidence type="ECO:0000256" key="2">
    <source>
        <dbReference type="ARBA" id="ARBA00005184"/>
    </source>
</evidence>
<dbReference type="GO" id="GO:0006352">
    <property type="term" value="P:DNA-templated transcription initiation"/>
    <property type="evidence" value="ECO:0007669"/>
    <property type="project" value="InterPro"/>
</dbReference>
<evidence type="ECO:0000259" key="9">
    <source>
        <dbReference type="Pfam" id="PF01095"/>
    </source>
</evidence>
<dbReference type="GO" id="GO:0045490">
    <property type="term" value="P:pectin catabolic process"/>
    <property type="evidence" value="ECO:0007669"/>
    <property type="project" value="UniProtKB-UniPathway"/>
</dbReference>
<comment type="similarity">
    <text evidence="3">Belongs to the TBP family.</text>
</comment>
<dbReference type="EMBL" id="CM017324">
    <property type="protein sequence ID" value="KAE8036904.1"/>
    <property type="molecule type" value="Genomic_DNA"/>
</dbReference>
<dbReference type="GO" id="GO:0042545">
    <property type="term" value="P:cell wall modification"/>
    <property type="evidence" value="ECO:0007669"/>
    <property type="project" value="InterPro"/>
</dbReference>
<proteinExistence type="inferred from homology"/>
<name>A0A660KM78_9ROSI</name>
<gene>
    <name evidence="10" type="ORF">FH972_009536</name>
</gene>
<dbReference type="GO" id="GO:0030599">
    <property type="term" value="F:pectinesterase activity"/>
    <property type="evidence" value="ECO:0007669"/>
    <property type="project" value="InterPro"/>
</dbReference>
<dbReference type="SUPFAM" id="SSF55945">
    <property type="entry name" value="TATA-box binding protein-like"/>
    <property type="match status" value="1"/>
</dbReference>
<keyword evidence="6" id="KW-0063">Aspartyl esterase</keyword>
<dbReference type="AlphaFoldDB" id="A0A660KM78"/>
<evidence type="ECO:0000256" key="8">
    <source>
        <dbReference type="ARBA" id="ARBA00023163"/>
    </source>
</evidence>
<evidence type="ECO:0000256" key="7">
    <source>
        <dbReference type="ARBA" id="ARBA00023125"/>
    </source>
</evidence>
<evidence type="ECO:0000256" key="1">
    <source>
        <dbReference type="ARBA" id="ARBA00004191"/>
    </source>
</evidence>
<dbReference type="GO" id="GO:0003677">
    <property type="term" value="F:DNA binding"/>
    <property type="evidence" value="ECO:0007669"/>
    <property type="project" value="UniProtKB-KW"/>
</dbReference>
<evidence type="ECO:0000256" key="6">
    <source>
        <dbReference type="ARBA" id="ARBA00023085"/>
    </source>
</evidence>
<dbReference type="OrthoDB" id="2127950at2759"/>
<dbReference type="Gene3D" id="2.160.20.10">
    <property type="entry name" value="Single-stranded right-handed beta-helix, Pectin lyase-like"/>
    <property type="match status" value="1"/>
</dbReference>
<reference evidence="10 11" key="1">
    <citation type="submission" date="2019-06" db="EMBL/GenBank/DDBJ databases">
        <title>A chromosomal-level reference genome of Carpinus fangiana (Coryloideae, Betulaceae).</title>
        <authorList>
            <person name="Yang X."/>
            <person name="Wang Z."/>
            <person name="Zhang L."/>
            <person name="Hao G."/>
            <person name="Liu J."/>
            <person name="Yang Y."/>
        </authorList>
    </citation>
    <scope>NUCLEOTIDE SEQUENCE [LARGE SCALE GENOMIC DNA]</scope>
    <source>
        <strain evidence="10">Cfa_2016G</strain>
        <tissue evidence="10">Leaf</tissue>
    </source>
</reference>
<comment type="subcellular location">
    <subcellularLocation>
        <location evidence="1">Secreted</location>
        <location evidence="1">Cell wall</location>
    </subcellularLocation>
</comment>
<dbReference type="PANTHER" id="PTHR10126">
    <property type="entry name" value="TATA-BOX BINDING PROTEIN"/>
    <property type="match status" value="1"/>
</dbReference>
<dbReference type="Pfam" id="PF01095">
    <property type="entry name" value="Pectinesterase"/>
    <property type="match status" value="2"/>
</dbReference>
<sequence>MADEGGLEGGSQPVYLKKHPSGIAPTLQNIVSTVNLDSKLDLKNIALSARNAEYNPKRFAAVILRIREPKTTALIFASGKMEWFFAWAGAMPQKPHGSQFFTRLMLNNLRPKIDTNMNCSRHRAVVIGIDHHTNFHPKPKDLKPDETMMTLDAVCDKTDYKESCMASLQLLARALFFRTKDTACLEGLKESGSTSDMDRLLQKPTQLAIASNALAIIYEYSEKAAHDDDGGSIMYQDQISEANLKLLQSNKKGSQMMPHAVVGVAKDGSWQYASINAALSAYPNGHKGRYLIYVKSGVYEENDPDIHSDREAFKYKYNIKHICISASAVLDRLSNLRCAATQLALVIQRSRIILTHPSPPIFANIIASQGRSDKRESTGFVIHGCSIESDDESYNRPENSAYLGIAAGEIFIKEQS</sequence>
<feature type="domain" description="Pectinesterase catalytic" evidence="9">
    <location>
        <begin position="344"/>
        <end position="404"/>
    </location>
</feature>
<dbReference type="InterPro" id="IPR000814">
    <property type="entry name" value="TBP"/>
</dbReference>
<keyword evidence="11" id="KW-1185">Reference proteome</keyword>
<evidence type="ECO:0000256" key="5">
    <source>
        <dbReference type="ARBA" id="ARBA00022801"/>
    </source>
</evidence>
<comment type="pathway">
    <text evidence="2">Glycan metabolism; pectin degradation; 2-dehydro-3-deoxy-D-gluconate from pectin: step 1/5.</text>
</comment>
<dbReference type="Gene3D" id="3.30.310.10">
    <property type="entry name" value="TATA-Binding Protein"/>
    <property type="match status" value="1"/>
</dbReference>
<accession>A0A660KM78</accession>
<keyword evidence="5" id="KW-0378">Hydrolase</keyword>
<dbReference type="Proteomes" id="UP000327013">
    <property type="component" value="Chromosome 4"/>
</dbReference>
<dbReference type="UniPathway" id="UPA00545">
    <property type="reaction ID" value="UER00823"/>
</dbReference>
<keyword evidence="4" id="KW-0134">Cell wall</keyword>